<comment type="caution">
    <text evidence="3">The sequence shown here is derived from an EMBL/GenBank/DDBJ whole genome shotgun (WGS) entry which is preliminary data.</text>
</comment>
<name>A0A2T0WCS6_9BACT</name>
<proteinExistence type="predicted"/>
<reference evidence="3 4" key="1">
    <citation type="submission" date="2018-03" db="EMBL/GenBank/DDBJ databases">
        <title>Genomic Encyclopedia of Archaeal and Bacterial Type Strains, Phase II (KMG-II): from individual species to whole genera.</title>
        <authorList>
            <person name="Goeker M."/>
        </authorList>
    </citation>
    <scope>NUCLEOTIDE SEQUENCE [LARGE SCALE GENOMIC DNA]</scope>
    <source>
        <strain evidence="3 4">DSM 27929</strain>
    </source>
</reference>
<evidence type="ECO:0000256" key="1">
    <source>
        <dbReference type="SAM" id="Coils"/>
    </source>
</evidence>
<dbReference type="Proteomes" id="UP000238157">
    <property type="component" value="Unassembled WGS sequence"/>
</dbReference>
<dbReference type="EMBL" id="PVTR01000020">
    <property type="protein sequence ID" value="PRY84475.1"/>
    <property type="molecule type" value="Genomic_DNA"/>
</dbReference>
<keyword evidence="1" id="KW-0175">Coiled coil</keyword>
<feature type="coiled-coil region" evidence="1">
    <location>
        <begin position="46"/>
        <end position="73"/>
    </location>
</feature>
<dbReference type="OrthoDB" id="7010539at2"/>
<dbReference type="AlphaFoldDB" id="A0A2T0WCS6"/>
<dbReference type="SUPFAM" id="SSF88723">
    <property type="entry name" value="PIN domain-like"/>
    <property type="match status" value="1"/>
</dbReference>
<dbReference type="Pfam" id="PF16289">
    <property type="entry name" value="PIN_12"/>
    <property type="match status" value="1"/>
</dbReference>
<dbReference type="RefSeq" id="WP_106135550.1">
    <property type="nucleotide sequence ID" value="NZ_PVTR01000020.1"/>
</dbReference>
<organism evidence="3 4">
    <name type="scientific">Mongoliibacter ruber</name>
    <dbReference type="NCBI Taxonomy" id="1750599"/>
    <lineage>
        <taxon>Bacteria</taxon>
        <taxon>Pseudomonadati</taxon>
        <taxon>Bacteroidota</taxon>
        <taxon>Cytophagia</taxon>
        <taxon>Cytophagales</taxon>
        <taxon>Cyclobacteriaceae</taxon>
        <taxon>Mongoliibacter</taxon>
    </lineage>
</organism>
<evidence type="ECO:0000313" key="3">
    <source>
        <dbReference type="EMBL" id="PRY84475.1"/>
    </source>
</evidence>
<keyword evidence="4" id="KW-1185">Reference proteome</keyword>
<accession>A0A2T0WCS6</accession>
<feature type="domain" description="DUF4935" evidence="2">
    <location>
        <begin position="3"/>
        <end position="163"/>
    </location>
</feature>
<gene>
    <name evidence="3" type="ORF">CLW00_12021</name>
</gene>
<sequence>MNIFIDSNILYQDYFFENKSNKKLLEYCDEGLLTLYMSEIVRLELRRQFQKEIEEKNKEIKKVIKDAKRLKIDCIIAEIPTEIQLGKFDKFYQRLELYDNFHILPYKNEFLPDIVDKAINRKKPFTEEKSELKDAIIWKTYASFAETNNTFDCILLTNNTSDFCSKKDKSKIHPDLILDSNKFSVVNKSFDFIKLYASTLESSENIFQAYISQIEINEDSVLEIIVNNFEKQIEERMHQKVDTLHPSDILDADCFFDGQLSSYDCEILQCEDVDYDILSDTALISGILYASCYTEILEYNPVRDQGEDIYSIVGEKYLTFKIYFNFDMERDDIYSDFEITDIELSNEN</sequence>
<dbReference type="InterPro" id="IPR032557">
    <property type="entry name" value="DUF4935"/>
</dbReference>
<evidence type="ECO:0000313" key="4">
    <source>
        <dbReference type="Proteomes" id="UP000238157"/>
    </source>
</evidence>
<evidence type="ECO:0000259" key="2">
    <source>
        <dbReference type="Pfam" id="PF16289"/>
    </source>
</evidence>
<dbReference type="InterPro" id="IPR029060">
    <property type="entry name" value="PIN-like_dom_sf"/>
</dbReference>
<protein>
    <submittedName>
        <fullName evidence="3">PIN domain-containing protein</fullName>
    </submittedName>
</protein>